<reference evidence="2" key="1">
    <citation type="submission" date="2023-06" db="EMBL/GenBank/DDBJ databases">
        <title>Genome-scale phylogeny and comparative genomics of the fungal order Sordariales.</title>
        <authorList>
            <consortium name="Lawrence Berkeley National Laboratory"/>
            <person name="Hensen N."/>
            <person name="Bonometti L."/>
            <person name="Westerberg I."/>
            <person name="Brannstrom I.O."/>
            <person name="Guillou S."/>
            <person name="Cros-Aarteil S."/>
            <person name="Calhoun S."/>
            <person name="Haridas S."/>
            <person name="Kuo A."/>
            <person name="Mondo S."/>
            <person name="Pangilinan J."/>
            <person name="Riley R."/>
            <person name="Labutti K."/>
            <person name="Andreopoulos B."/>
            <person name="Lipzen A."/>
            <person name="Chen C."/>
            <person name="Yanf M."/>
            <person name="Daum C."/>
            <person name="Ng V."/>
            <person name="Clum A."/>
            <person name="Steindorff A."/>
            <person name="Ohm R."/>
            <person name="Martin F."/>
            <person name="Silar P."/>
            <person name="Natvig D."/>
            <person name="Lalanne C."/>
            <person name="Gautier V."/>
            <person name="Ament-Velasquez S.L."/>
            <person name="Kruys A."/>
            <person name="Hutchinson M.I."/>
            <person name="Powell A.J."/>
            <person name="Barry K."/>
            <person name="Miller A.N."/>
            <person name="Grigoriev I.V."/>
            <person name="Debuchy R."/>
            <person name="Gladieux P."/>
            <person name="Thoren M.H."/>
            <person name="Johannesson H."/>
        </authorList>
    </citation>
    <scope>NUCLEOTIDE SEQUENCE</scope>
    <source>
        <strain evidence="2">CBS 606.72</strain>
    </source>
</reference>
<feature type="compositionally biased region" description="Low complexity" evidence="1">
    <location>
        <begin position="66"/>
        <end position="94"/>
    </location>
</feature>
<keyword evidence="3" id="KW-1185">Reference proteome</keyword>
<evidence type="ECO:0000313" key="2">
    <source>
        <dbReference type="EMBL" id="KAK0614717.1"/>
    </source>
</evidence>
<proteinExistence type="predicted"/>
<gene>
    <name evidence="2" type="ORF">B0T14DRAFT_570620</name>
</gene>
<organism evidence="2 3">
    <name type="scientific">Immersiella caudata</name>
    <dbReference type="NCBI Taxonomy" id="314043"/>
    <lineage>
        <taxon>Eukaryota</taxon>
        <taxon>Fungi</taxon>
        <taxon>Dikarya</taxon>
        <taxon>Ascomycota</taxon>
        <taxon>Pezizomycotina</taxon>
        <taxon>Sordariomycetes</taxon>
        <taxon>Sordariomycetidae</taxon>
        <taxon>Sordariales</taxon>
        <taxon>Lasiosphaeriaceae</taxon>
        <taxon>Immersiella</taxon>
    </lineage>
</organism>
<feature type="region of interest" description="Disordered" evidence="1">
    <location>
        <begin position="65"/>
        <end position="139"/>
    </location>
</feature>
<name>A0AA39WG13_9PEZI</name>
<evidence type="ECO:0000313" key="3">
    <source>
        <dbReference type="Proteomes" id="UP001175000"/>
    </source>
</evidence>
<comment type="caution">
    <text evidence="2">The sequence shown here is derived from an EMBL/GenBank/DDBJ whole genome shotgun (WGS) entry which is preliminary data.</text>
</comment>
<dbReference type="EMBL" id="JAULSU010000006">
    <property type="protein sequence ID" value="KAK0614717.1"/>
    <property type="molecule type" value="Genomic_DNA"/>
</dbReference>
<evidence type="ECO:0000256" key="1">
    <source>
        <dbReference type="SAM" id="MobiDB-lite"/>
    </source>
</evidence>
<dbReference type="Proteomes" id="UP001175000">
    <property type="component" value="Unassembled WGS sequence"/>
</dbReference>
<accession>A0AA39WG13</accession>
<feature type="compositionally biased region" description="Basic residues" evidence="1">
    <location>
        <begin position="110"/>
        <end position="119"/>
    </location>
</feature>
<dbReference type="AlphaFoldDB" id="A0AA39WG13"/>
<sequence length="139" mass="14470">MSASQTTTSEIELSETDNKFLQVAMTCLKNPPEIDIPKLAEKLGIKPKTVSNRWGELRKKLFANDAARASSAAGSSSASGGATAAATAAAPAATPRKRKALAAATEGTKKAARSTKAKKPTQAETIEVAEEEEEDPAEV</sequence>
<protein>
    <submittedName>
        <fullName evidence="2">Uncharacterized protein</fullName>
    </submittedName>
</protein>
<feature type="compositionally biased region" description="Acidic residues" evidence="1">
    <location>
        <begin position="127"/>
        <end position="139"/>
    </location>
</feature>